<protein>
    <submittedName>
        <fullName evidence="2">Uncharacterized protein</fullName>
    </submittedName>
</protein>
<keyword evidence="1" id="KW-0472">Membrane</keyword>
<gene>
    <name evidence="2" type="ORF">XmelCFBP4644_05345</name>
</gene>
<dbReference type="Proteomes" id="UP000239865">
    <property type="component" value="Unassembled WGS sequence"/>
</dbReference>
<evidence type="ECO:0000313" key="3">
    <source>
        <dbReference type="Proteomes" id="UP000239865"/>
    </source>
</evidence>
<feature type="transmembrane region" description="Helical" evidence="1">
    <location>
        <begin position="74"/>
        <end position="96"/>
    </location>
</feature>
<organism evidence="2 3">
    <name type="scientific">Xanthomonas melonis</name>
    <dbReference type="NCBI Taxonomy" id="56456"/>
    <lineage>
        <taxon>Bacteria</taxon>
        <taxon>Pseudomonadati</taxon>
        <taxon>Pseudomonadota</taxon>
        <taxon>Gammaproteobacteria</taxon>
        <taxon>Lysobacterales</taxon>
        <taxon>Lysobacteraceae</taxon>
        <taxon>Xanthomonas</taxon>
    </lineage>
</organism>
<keyword evidence="1" id="KW-1133">Transmembrane helix</keyword>
<proteinExistence type="predicted"/>
<feature type="transmembrane region" description="Helical" evidence="1">
    <location>
        <begin position="39"/>
        <end position="62"/>
    </location>
</feature>
<dbReference type="PROSITE" id="PS51257">
    <property type="entry name" value="PROKAR_LIPOPROTEIN"/>
    <property type="match status" value="1"/>
</dbReference>
<evidence type="ECO:0000256" key="1">
    <source>
        <dbReference type="SAM" id="Phobius"/>
    </source>
</evidence>
<sequence length="100" mass="10605">MGRVVKAVLVLGLLLVAASTGWGSLFATSCYSDGCLGVLVLWAAGVIFALLMVLGLITRGLVIRWKSGKFPQQTWQLCGIALALWGGIVALGYFFANTRS</sequence>
<name>A0A2S7DJA5_9XANT</name>
<evidence type="ECO:0000313" key="2">
    <source>
        <dbReference type="EMBL" id="PPU73880.1"/>
    </source>
</evidence>
<dbReference type="EMBL" id="MDEH01000002">
    <property type="protein sequence ID" value="PPU73880.1"/>
    <property type="molecule type" value="Genomic_DNA"/>
</dbReference>
<reference evidence="2 3" key="1">
    <citation type="submission" date="2016-08" db="EMBL/GenBank/DDBJ databases">
        <authorList>
            <person name="Seilhamer J.J."/>
        </authorList>
    </citation>
    <scope>NUCLEOTIDE SEQUENCE [LARGE SCALE GENOMIC DNA]</scope>
    <source>
        <strain evidence="2 3">CFBP4644</strain>
    </source>
</reference>
<accession>A0A2S7DJA5</accession>
<dbReference type="AlphaFoldDB" id="A0A2S7DJA5"/>
<keyword evidence="1" id="KW-0812">Transmembrane</keyword>
<comment type="caution">
    <text evidence="2">The sequence shown here is derived from an EMBL/GenBank/DDBJ whole genome shotgun (WGS) entry which is preliminary data.</text>
</comment>